<dbReference type="Proteomes" id="UP001594351">
    <property type="component" value="Unassembled WGS sequence"/>
</dbReference>
<proteinExistence type="predicted"/>
<evidence type="ECO:0000259" key="1">
    <source>
        <dbReference type="Pfam" id="PF16793"/>
    </source>
</evidence>
<dbReference type="Gene3D" id="3.30.70.1790">
    <property type="entry name" value="RepB DNA-primase, N-terminal domain"/>
    <property type="match status" value="1"/>
</dbReference>
<gene>
    <name evidence="2" type="ORF">ACFL27_26650</name>
</gene>
<keyword evidence="3" id="KW-1185">Reference proteome</keyword>
<dbReference type="Pfam" id="PF16793">
    <property type="entry name" value="RepB_primase"/>
    <property type="match status" value="1"/>
</dbReference>
<organism evidence="2 3">
    <name type="scientific">candidate division CSSED10-310 bacterium</name>
    <dbReference type="NCBI Taxonomy" id="2855610"/>
    <lineage>
        <taxon>Bacteria</taxon>
        <taxon>Bacteria division CSSED10-310</taxon>
    </lineage>
</organism>
<comment type="caution">
    <text evidence="2">The sequence shown here is derived from an EMBL/GenBank/DDBJ whole genome shotgun (WGS) entry which is preliminary data.</text>
</comment>
<reference evidence="2 3" key="1">
    <citation type="submission" date="2024-09" db="EMBL/GenBank/DDBJ databases">
        <title>Laminarin stimulates single cell rates of sulfate reduction while oxygen inhibits transcriptomic activity in coastal marine sediment.</title>
        <authorList>
            <person name="Lindsay M."/>
            <person name="Orcutt B."/>
            <person name="Emerson D."/>
            <person name="Stepanauskas R."/>
            <person name="D'Angelo T."/>
        </authorList>
    </citation>
    <scope>NUCLEOTIDE SEQUENCE [LARGE SCALE GENOMIC DNA]</scope>
    <source>
        <strain evidence="2">SAG AM-311-K15</strain>
    </source>
</reference>
<accession>A0ABV6Z5Q7</accession>
<dbReference type="InterPro" id="IPR039459">
    <property type="entry name" value="RepB-like_DNA_primase_dom"/>
</dbReference>
<name>A0ABV6Z5Q7_UNCC1</name>
<sequence>MKNIFDKCRRYFMNWSLGVLDETKGRWTVAARPSIIPYLRAMNSHGCHILLRPQDHREPYYLLCDDLSWDDLQRDHQQAGIWKPGRLIVETSPDNFQVWIHSRHPLSDDEKLYWLGRLGSDPSCSPRHRWGRCPGFRNRKECYNNDGIYPLAKLIWIDYARTAAIPCTQPLQQQRIRGRKSSPFPSTPRGLCARTLSRLDYDKGNESTTDFAYTLALLRRNVSPKEVKMRLLAERKDWTHHPGGKKQETYIERTINRASQLVGRRS</sequence>
<evidence type="ECO:0000313" key="3">
    <source>
        <dbReference type="Proteomes" id="UP001594351"/>
    </source>
</evidence>
<protein>
    <submittedName>
        <fullName evidence="2">DNA-primase RepB domain-containing protein</fullName>
    </submittedName>
</protein>
<dbReference type="EMBL" id="JBHPBY010000602">
    <property type="protein sequence ID" value="MFC1853780.1"/>
    <property type="molecule type" value="Genomic_DNA"/>
</dbReference>
<evidence type="ECO:0000313" key="2">
    <source>
        <dbReference type="EMBL" id="MFC1853780.1"/>
    </source>
</evidence>
<feature type="domain" description="RepB-like DNA primase" evidence="1">
    <location>
        <begin position="36"/>
        <end position="162"/>
    </location>
</feature>